<gene>
    <name evidence="2" type="ordered locus">Igni_0774</name>
</gene>
<dbReference type="HOGENOM" id="CLU_1965530_0_0_2"/>
<dbReference type="AlphaFoldDB" id="A8AAK4"/>
<feature type="transmembrane region" description="Helical" evidence="1">
    <location>
        <begin position="70"/>
        <end position="90"/>
    </location>
</feature>
<dbReference type="STRING" id="453591.Igni_0774"/>
<keyword evidence="3" id="KW-1185">Reference proteome</keyword>
<organism evidence="2 3">
    <name type="scientific">Ignicoccus hospitalis (strain KIN4/I / DSM 18386 / JCM 14125)</name>
    <dbReference type="NCBI Taxonomy" id="453591"/>
    <lineage>
        <taxon>Archaea</taxon>
        <taxon>Thermoproteota</taxon>
        <taxon>Thermoprotei</taxon>
        <taxon>Desulfurococcales</taxon>
        <taxon>Desulfurococcaceae</taxon>
        <taxon>Ignicoccus</taxon>
    </lineage>
</organism>
<dbReference type="EMBL" id="CP000816">
    <property type="protein sequence ID" value="ABU81956.1"/>
    <property type="molecule type" value="Genomic_DNA"/>
</dbReference>
<protein>
    <submittedName>
        <fullName evidence="2">Uncharacterized protein</fullName>
    </submittedName>
</protein>
<evidence type="ECO:0000313" key="3">
    <source>
        <dbReference type="Proteomes" id="UP000000262"/>
    </source>
</evidence>
<sequence length="127" mass="13780">MASKVRVPWGAGGRLIISFSLSLPLALGMGVYFGIVYNPMLLVATLISWSLYYTVVGVVASFVVDEAGPAIGSLFLLLVLAFVGFVHKMLMSLPISASYAFEYFLVTKTMKELYAAYQQQGLTGTPR</sequence>
<keyword evidence="1" id="KW-0812">Transmembrane</keyword>
<evidence type="ECO:0000256" key="1">
    <source>
        <dbReference type="SAM" id="Phobius"/>
    </source>
</evidence>
<keyword evidence="1" id="KW-0472">Membrane</keyword>
<feature type="transmembrane region" description="Helical" evidence="1">
    <location>
        <begin position="15"/>
        <end position="35"/>
    </location>
</feature>
<name>A8AAK4_IGNH4</name>
<reference evidence="2 3" key="1">
    <citation type="journal article" date="2008" name="Genome Biol.">
        <title>A genomic analysis of the archaeal system Ignicoccus hospitalis-Nanoarchaeum equitans.</title>
        <authorList>
            <person name="Podar M."/>
            <person name="Anderson I."/>
            <person name="Makarova K.S."/>
            <person name="Elkins J.G."/>
            <person name="Ivanova N."/>
            <person name="Wall M.A."/>
            <person name="Lykidis A."/>
            <person name="Mavromatis K."/>
            <person name="Sun H."/>
            <person name="Hudson M.E."/>
            <person name="Chen W."/>
            <person name="Deciu C."/>
            <person name="Hutchison D."/>
            <person name="Eads J.R."/>
            <person name="Anderson A."/>
            <person name="Fernandes F."/>
            <person name="Szeto E."/>
            <person name="Lapidus A."/>
            <person name="Kyrpides N.C."/>
            <person name="Saier M.H.Jr."/>
            <person name="Richardson P.M."/>
            <person name="Rachel R."/>
            <person name="Huber H."/>
            <person name="Eisen J.A."/>
            <person name="Koonin E.V."/>
            <person name="Keller M."/>
            <person name="Stetter K.O."/>
        </authorList>
    </citation>
    <scope>NUCLEOTIDE SEQUENCE [LARGE SCALE GENOMIC DNA]</scope>
    <source>
        <strain evidence="3">KIN4/I / DSM 18386 / JCM 14125</strain>
    </source>
</reference>
<dbReference type="Proteomes" id="UP000000262">
    <property type="component" value="Chromosome"/>
</dbReference>
<feature type="transmembrane region" description="Helical" evidence="1">
    <location>
        <begin position="42"/>
        <end position="64"/>
    </location>
</feature>
<accession>A8AAK4</accession>
<proteinExistence type="predicted"/>
<evidence type="ECO:0000313" key="2">
    <source>
        <dbReference type="EMBL" id="ABU81956.1"/>
    </source>
</evidence>
<keyword evidence="1" id="KW-1133">Transmembrane helix</keyword>
<dbReference type="KEGG" id="iho:Igni_0774"/>